<gene>
    <name evidence="12" type="ORF">G5714_015661</name>
</gene>
<keyword evidence="4" id="KW-0812">Transmembrane</keyword>
<keyword evidence="6" id="KW-1133">Transmembrane helix</keyword>
<dbReference type="InterPro" id="IPR008977">
    <property type="entry name" value="PHM/PNGase_F_dom_sf"/>
</dbReference>
<dbReference type="PANTHER" id="PTHR39319:SF1">
    <property type="entry name" value="SI:DKEY-256H2.1"/>
    <property type="match status" value="1"/>
</dbReference>
<reference evidence="12 13" key="1">
    <citation type="submission" date="2020-04" db="EMBL/GenBank/DDBJ databases">
        <title>Chromosome-level genome assembly of a cyprinid fish Onychostoma macrolepis by integration of Nanopore Sequencing, Bionano and Hi-C technology.</title>
        <authorList>
            <person name="Wang D."/>
        </authorList>
    </citation>
    <scope>NUCLEOTIDE SEQUENCE [LARGE SCALE GENOMIC DNA]</scope>
    <source>
        <strain evidence="12">SWU-2019</strain>
        <tissue evidence="12">Muscle</tissue>
    </source>
</reference>
<feature type="domain" description="Peptide-N-glycosidase F N-terminal" evidence="11">
    <location>
        <begin position="381"/>
        <end position="503"/>
    </location>
</feature>
<dbReference type="EMBL" id="JAAMOB010000016">
    <property type="protein sequence ID" value="KAF4102778.1"/>
    <property type="molecule type" value="Genomic_DNA"/>
</dbReference>
<keyword evidence="3" id="KW-0808">Transferase</keyword>
<dbReference type="SMART" id="SM01290">
    <property type="entry name" value="N-glycanase_N"/>
    <property type="match status" value="1"/>
</dbReference>
<dbReference type="InterPro" id="IPR014784">
    <property type="entry name" value="Cu2_ascorb_mOase-like_C"/>
</dbReference>
<dbReference type="Pfam" id="PF02225">
    <property type="entry name" value="PA"/>
    <property type="match status" value="1"/>
</dbReference>
<evidence type="ECO:0000256" key="7">
    <source>
        <dbReference type="ARBA" id="ARBA00023136"/>
    </source>
</evidence>
<dbReference type="Pfam" id="PF09112">
    <property type="entry name" value="N-glycanase_N"/>
    <property type="match status" value="1"/>
</dbReference>
<dbReference type="Pfam" id="PF02434">
    <property type="entry name" value="Fringe"/>
    <property type="match status" value="1"/>
</dbReference>
<evidence type="ECO:0000313" key="12">
    <source>
        <dbReference type="EMBL" id="KAF4102778.1"/>
    </source>
</evidence>
<sequence>MFYCRFLLLCFYLLHFCAAFRVNATLSPKNAKSSDNLLRVDSAGQNTGSTRHKRRSTEGLEGFEPGDAAPAFQVKTLDGVFIYNPPPPQNDSRSALIVHAFTNKSAFLECLWTWSESLSDLLKYLPSNTEVLLLSLDDTALQDALWMREQVYRAAAHGGKEILSRLHFSPTPVFALGNWLPRVLYSWGCGGHNCGLSQVLFSSPDWSIPVIAKRLNARYDWLNGRWGAHPYRLLDAGDGCEPVTSVKGAVAWVSEGGCSFFTKLKNMAESNATGVLVYALLGNPIQDMNCLGDDCSTPINIPASMVHIEPSVMQALRKGRPVNVTFQVTPSPNVFFAINQKGALSEMGWFLYPTFRFMAWQAQWFTFNEALQEQLRLPAVIVPVFDRHLMQGETGAQAVVDLPGDLMDYNILELDASLSCPGRRDETCAHWDHTVQLYVCCDRTSPHCNLELGRWITAFRRGTGHWLTDVSPLIPLLNDKKCVFTMKTVPWAMPWMTSLNLRFSHSNQTGNYSDRLYPFKVMSLFPGGTFDKDYNRRYQEIKFSPPASTKKVELYAVITAHGSDENFCGEFCVTSHNFLINRSVNNTLVFESAGSPLGCAMRVSEGAVPNEHGTWLYGRAGWCDGLQVDPWRTDITSQLDMSGTNSVLYFGLFEGRNPDPKANPAKSHAWKKNDELAQSLFSRVRVLCWIMTRPENLLKKLQHIRATWAKHCNQVLYMSSQSSDFPTVGLNYIHAHHLQHADWFLKADDDTFVVVENLRYLLSQHDTEKPVYFGHRFRPFVPQGYMSGGAGYVLSREALRRFVQGFSTGRCEHFSSVEDMALGRCMETMGVKAGDSRDRNQRETFNPFRLENRLIPPENGKQVWGYSYYKSRRGPDCCADFVISFHYMRPADMYMLEYFTHHLRPFGYKYRFNASHELNSTSELKHT</sequence>
<evidence type="ECO:0000313" key="13">
    <source>
        <dbReference type="Proteomes" id="UP000579812"/>
    </source>
</evidence>
<evidence type="ECO:0000256" key="9">
    <source>
        <dbReference type="SAM" id="MobiDB-lite"/>
    </source>
</evidence>
<evidence type="ECO:0000256" key="2">
    <source>
        <dbReference type="ARBA" id="ARBA00022676"/>
    </source>
</evidence>
<dbReference type="Gene3D" id="2.60.120.230">
    <property type="match status" value="2"/>
</dbReference>
<evidence type="ECO:0000256" key="5">
    <source>
        <dbReference type="ARBA" id="ARBA00022968"/>
    </source>
</evidence>
<protein>
    <recommendedName>
        <fullName evidence="11">Peptide-N-glycosidase F N-terminal domain-containing protein</fullName>
    </recommendedName>
</protein>
<keyword evidence="10" id="KW-0732">Signal</keyword>
<name>A0A7J6C671_9TELE</name>
<evidence type="ECO:0000256" key="4">
    <source>
        <dbReference type="ARBA" id="ARBA00022692"/>
    </source>
</evidence>
<dbReference type="SUPFAM" id="SSF49742">
    <property type="entry name" value="PHM/PNGase F"/>
    <property type="match status" value="1"/>
</dbReference>
<dbReference type="GO" id="GO:0016757">
    <property type="term" value="F:glycosyltransferase activity"/>
    <property type="evidence" value="ECO:0007669"/>
    <property type="project" value="UniProtKB-KW"/>
</dbReference>
<feature type="chain" id="PRO_5029494509" description="Peptide-N-glycosidase F N-terminal domain-containing protein" evidence="10">
    <location>
        <begin position="20"/>
        <end position="927"/>
    </location>
</feature>
<keyword evidence="8" id="KW-1015">Disulfide bond</keyword>
<keyword evidence="5" id="KW-0735">Signal-anchor</keyword>
<dbReference type="GO" id="GO:0016020">
    <property type="term" value="C:membrane"/>
    <property type="evidence" value="ECO:0007669"/>
    <property type="project" value="UniProtKB-SubCell"/>
</dbReference>
<dbReference type="InterPro" id="IPR003137">
    <property type="entry name" value="PA_domain"/>
</dbReference>
<evidence type="ECO:0000256" key="1">
    <source>
        <dbReference type="ARBA" id="ARBA00004606"/>
    </source>
</evidence>
<feature type="region of interest" description="Disordered" evidence="9">
    <location>
        <begin position="37"/>
        <end position="62"/>
    </location>
</feature>
<keyword evidence="2" id="KW-0328">Glycosyltransferase</keyword>
<keyword evidence="13" id="KW-1185">Reference proteome</keyword>
<dbReference type="Gene3D" id="3.90.550.50">
    <property type="match status" value="1"/>
</dbReference>
<feature type="signal peptide" evidence="10">
    <location>
        <begin position="1"/>
        <end position="19"/>
    </location>
</feature>
<dbReference type="AlphaFoldDB" id="A0A7J6C671"/>
<proteinExistence type="predicted"/>
<evidence type="ECO:0000256" key="10">
    <source>
        <dbReference type="SAM" id="SignalP"/>
    </source>
</evidence>
<comment type="subcellular location">
    <subcellularLocation>
        <location evidence="1">Membrane</location>
        <topology evidence="1">Single-pass type II membrane protein</topology>
    </subcellularLocation>
</comment>
<dbReference type="InterPro" id="IPR003378">
    <property type="entry name" value="Fringe-like_glycosylTrfase"/>
</dbReference>
<dbReference type="Pfam" id="PF09113">
    <property type="entry name" value="N-glycanase_C"/>
    <property type="match status" value="1"/>
</dbReference>
<evidence type="ECO:0000259" key="11">
    <source>
        <dbReference type="SMART" id="SM01290"/>
    </source>
</evidence>
<dbReference type="Gene3D" id="3.50.30.30">
    <property type="match status" value="1"/>
</dbReference>
<accession>A0A7J6C671</accession>
<dbReference type="InterPro" id="IPR015196">
    <property type="entry name" value="PngaseF_N"/>
</dbReference>
<dbReference type="InterPro" id="IPR053251">
    <property type="entry name" value="N-glycanase"/>
</dbReference>
<comment type="caution">
    <text evidence="12">The sequence shown here is derived from an EMBL/GenBank/DDBJ whole genome shotgun (WGS) entry which is preliminary data.</text>
</comment>
<dbReference type="CDD" id="cd00538">
    <property type="entry name" value="PA"/>
    <property type="match status" value="1"/>
</dbReference>
<organism evidence="12 13">
    <name type="scientific">Onychostoma macrolepis</name>
    <dbReference type="NCBI Taxonomy" id="369639"/>
    <lineage>
        <taxon>Eukaryota</taxon>
        <taxon>Metazoa</taxon>
        <taxon>Chordata</taxon>
        <taxon>Craniata</taxon>
        <taxon>Vertebrata</taxon>
        <taxon>Euteleostomi</taxon>
        <taxon>Actinopterygii</taxon>
        <taxon>Neopterygii</taxon>
        <taxon>Teleostei</taxon>
        <taxon>Ostariophysi</taxon>
        <taxon>Cypriniformes</taxon>
        <taxon>Cyprinidae</taxon>
        <taxon>Acrossocheilinae</taxon>
        <taxon>Onychostoma</taxon>
    </lineage>
</organism>
<evidence type="ECO:0000256" key="8">
    <source>
        <dbReference type="ARBA" id="ARBA00023157"/>
    </source>
</evidence>
<dbReference type="GO" id="GO:0016715">
    <property type="term" value="F:oxidoreductase activity, acting on paired donors, with incorporation or reduction of molecular oxygen, reduced ascorbate as one donor, and incorporation of one atom of oxygen"/>
    <property type="evidence" value="ECO:0007669"/>
    <property type="project" value="InterPro"/>
</dbReference>
<dbReference type="PANTHER" id="PTHR39319">
    <property type="entry name" value="SI:DKEY-256H2.1"/>
    <property type="match status" value="1"/>
</dbReference>
<dbReference type="InterPro" id="IPR015197">
    <property type="entry name" value="PngaseF_C"/>
</dbReference>
<keyword evidence="7" id="KW-0472">Membrane</keyword>
<evidence type="ECO:0000256" key="6">
    <source>
        <dbReference type="ARBA" id="ARBA00022989"/>
    </source>
</evidence>
<evidence type="ECO:0000256" key="3">
    <source>
        <dbReference type="ARBA" id="ARBA00022679"/>
    </source>
</evidence>
<dbReference type="Proteomes" id="UP000579812">
    <property type="component" value="Unassembled WGS sequence"/>
</dbReference>